<proteinExistence type="predicted"/>
<keyword evidence="3" id="KW-1185">Reference proteome</keyword>
<dbReference type="Proteomes" id="UP000326659">
    <property type="component" value="Chromosome"/>
</dbReference>
<feature type="transmembrane region" description="Helical" evidence="1">
    <location>
        <begin position="129"/>
        <end position="148"/>
    </location>
</feature>
<keyword evidence="1" id="KW-0812">Transmembrane</keyword>
<accession>A0A9X7R2K5</accession>
<feature type="transmembrane region" description="Helical" evidence="1">
    <location>
        <begin position="78"/>
        <end position="96"/>
    </location>
</feature>
<evidence type="ECO:0000256" key="1">
    <source>
        <dbReference type="SAM" id="Phobius"/>
    </source>
</evidence>
<evidence type="ECO:0000313" key="2">
    <source>
        <dbReference type="EMBL" id="QEY70403.1"/>
    </source>
</evidence>
<organism evidence="2 3">
    <name type="scientific">Pseudomonas denitrificans</name>
    <dbReference type="NCBI Taxonomy" id="43306"/>
    <lineage>
        <taxon>Bacteria</taxon>
        <taxon>Pseudomonadati</taxon>
        <taxon>Pseudomonadota</taxon>
        <taxon>Gammaproteobacteria</taxon>
        <taxon>Pseudomonadales</taxon>
        <taxon>Pseudomonadaceae</taxon>
        <taxon>Halopseudomonas</taxon>
    </lineage>
</organism>
<feature type="transmembrane region" description="Helical" evidence="1">
    <location>
        <begin position="268"/>
        <end position="288"/>
    </location>
</feature>
<dbReference type="OrthoDB" id="9812433at2"/>
<sequence>MNIPISLRKATAFISLIGIALLSVLIAVNSRDIVPEKYFYDSASIDSLKRSAEVLEIGNSYNNTALFYQLLGINENSALNSLLFPAIFITAIFYILRRLETKNLLGTTAICFYACITAAIYLSQYSKESIVLLLCLGFLASCHSLRLLTIWVAAAAVYAIYFRAYWLITLSLFIVNLLILKKYNKPTLFLATAFLLYLLLALLLPIIYGQELGQHRINSNGDRIGSIDALTLITPTIPGSGWLLDTINTFLQLLLLLFPVPLAFTGNILHLTSFIALSLISCIALIKLKQQHKSGALRNSPKLRSGYSLLFSALSVQAIFEPDYGSYIKHLTPLLTILMFTYNQK</sequence>
<dbReference type="AlphaFoldDB" id="A0A9X7R2K5"/>
<dbReference type="RefSeq" id="WP_151186256.1">
    <property type="nucleotide sequence ID" value="NZ_CP043626.1"/>
</dbReference>
<dbReference type="EMBL" id="CP043626">
    <property type="protein sequence ID" value="QEY70403.1"/>
    <property type="molecule type" value="Genomic_DNA"/>
</dbReference>
<gene>
    <name evidence="2" type="ORF">F1C79_01295</name>
</gene>
<feature type="transmembrane region" description="Helical" evidence="1">
    <location>
        <begin position="160"/>
        <end position="180"/>
    </location>
</feature>
<feature type="transmembrane region" description="Helical" evidence="1">
    <location>
        <begin position="12"/>
        <end position="30"/>
    </location>
</feature>
<dbReference type="KEGG" id="pden:F1C79_01295"/>
<name>A0A9X7R2K5_PSEDE</name>
<keyword evidence="1" id="KW-0472">Membrane</keyword>
<feature type="transmembrane region" description="Helical" evidence="1">
    <location>
        <begin position="186"/>
        <end position="208"/>
    </location>
</feature>
<keyword evidence="1" id="KW-1133">Transmembrane helix</keyword>
<feature type="transmembrane region" description="Helical" evidence="1">
    <location>
        <begin position="103"/>
        <end position="123"/>
    </location>
</feature>
<evidence type="ECO:0000313" key="3">
    <source>
        <dbReference type="Proteomes" id="UP000326659"/>
    </source>
</evidence>
<protein>
    <submittedName>
        <fullName evidence="2">Uncharacterized protein</fullName>
    </submittedName>
</protein>
<reference evidence="2 3" key="1">
    <citation type="submission" date="2019-09" db="EMBL/GenBank/DDBJ databases">
        <title>Prosopis cineraria nodule microbiome.</title>
        <authorList>
            <person name="Chaluvadi S.R."/>
            <person name="Ali R."/>
            <person name="Wang X."/>
        </authorList>
    </citation>
    <scope>NUCLEOTIDE SEQUENCE [LARGE SCALE GENOMIC DNA]</scope>
    <source>
        <strain evidence="2 3">BG1</strain>
    </source>
</reference>